<proteinExistence type="predicted"/>
<dbReference type="Gene3D" id="3.40.395.10">
    <property type="entry name" value="Adenoviral Proteinase, Chain A"/>
    <property type="match status" value="1"/>
</dbReference>
<evidence type="ECO:0000256" key="1">
    <source>
        <dbReference type="SAM" id="MobiDB-lite"/>
    </source>
</evidence>
<evidence type="ECO:0000313" key="2">
    <source>
        <dbReference type="EMBL" id="MED6187812.1"/>
    </source>
</evidence>
<feature type="region of interest" description="Disordered" evidence="1">
    <location>
        <begin position="47"/>
        <end position="75"/>
    </location>
</feature>
<accession>A0ABU6WR28</accession>
<comment type="caution">
    <text evidence="2">The sequence shown here is derived from an EMBL/GenBank/DDBJ whole genome shotgun (WGS) entry which is preliminary data.</text>
</comment>
<dbReference type="EMBL" id="JASCZI010182396">
    <property type="protein sequence ID" value="MED6187812.1"/>
    <property type="molecule type" value="Genomic_DNA"/>
</dbReference>
<name>A0ABU6WR28_9FABA</name>
<dbReference type="Proteomes" id="UP001341840">
    <property type="component" value="Unassembled WGS sequence"/>
</dbReference>
<protein>
    <recommendedName>
        <fullName evidence="4">Ubiquitin-like protease family profile domain-containing protein</fullName>
    </recommendedName>
</protein>
<sequence>MHMPPYPPPFAAPIPSTPLTDAIMGKLKSPVAKTHRAELNKVDINCKKATPRRPKESPGKHVVGKKLYSPNSSPSEIPISVLSKGSPTGYYINRNNLPVSNLRPKISEIEAPFWLPIVFRPPVGMELDEADLQVTTYIFGTNKENEIDRDEILARGSKFDAKRDSFFNLIPKGWIDEDIFVLVNEDNVHWYLVAFDMHEGQMLWLDSKLDPNKMETKDYNIRKMVDDTTRMRIALDLIIKPYNTKQEVILKAAEKTTRRLKRKIRI</sequence>
<reference evidence="2 3" key="1">
    <citation type="journal article" date="2023" name="Plants (Basel)">
        <title>Bridging the Gap: Combining Genomics and Transcriptomics Approaches to Understand Stylosanthes scabra, an Orphan Legume from the Brazilian Caatinga.</title>
        <authorList>
            <person name="Ferreira-Neto J.R.C."/>
            <person name="da Silva M.D."/>
            <person name="Binneck E."/>
            <person name="de Melo N.F."/>
            <person name="da Silva R.H."/>
            <person name="de Melo A.L.T.M."/>
            <person name="Pandolfi V."/>
            <person name="Bustamante F.O."/>
            <person name="Brasileiro-Vidal A.C."/>
            <person name="Benko-Iseppon A.M."/>
        </authorList>
    </citation>
    <scope>NUCLEOTIDE SEQUENCE [LARGE SCALE GENOMIC DNA]</scope>
    <source>
        <tissue evidence="2">Leaves</tissue>
    </source>
</reference>
<dbReference type="SUPFAM" id="SSF54001">
    <property type="entry name" value="Cysteine proteinases"/>
    <property type="match status" value="1"/>
</dbReference>
<gene>
    <name evidence="2" type="ORF">PIB30_080037</name>
</gene>
<dbReference type="InterPro" id="IPR038765">
    <property type="entry name" value="Papain-like_cys_pep_sf"/>
</dbReference>
<evidence type="ECO:0008006" key="4">
    <source>
        <dbReference type="Google" id="ProtNLM"/>
    </source>
</evidence>
<evidence type="ECO:0000313" key="3">
    <source>
        <dbReference type="Proteomes" id="UP001341840"/>
    </source>
</evidence>
<organism evidence="2 3">
    <name type="scientific">Stylosanthes scabra</name>
    <dbReference type="NCBI Taxonomy" id="79078"/>
    <lineage>
        <taxon>Eukaryota</taxon>
        <taxon>Viridiplantae</taxon>
        <taxon>Streptophyta</taxon>
        <taxon>Embryophyta</taxon>
        <taxon>Tracheophyta</taxon>
        <taxon>Spermatophyta</taxon>
        <taxon>Magnoliopsida</taxon>
        <taxon>eudicotyledons</taxon>
        <taxon>Gunneridae</taxon>
        <taxon>Pentapetalae</taxon>
        <taxon>rosids</taxon>
        <taxon>fabids</taxon>
        <taxon>Fabales</taxon>
        <taxon>Fabaceae</taxon>
        <taxon>Papilionoideae</taxon>
        <taxon>50 kb inversion clade</taxon>
        <taxon>dalbergioids sensu lato</taxon>
        <taxon>Dalbergieae</taxon>
        <taxon>Pterocarpus clade</taxon>
        <taxon>Stylosanthes</taxon>
    </lineage>
</organism>
<keyword evidence="3" id="KW-1185">Reference proteome</keyword>